<dbReference type="Proteomes" id="UP000827092">
    <property type="component" value="Unassembled WGS sequence"/>
</dbReference>
<gene>
    <name evidence="1" type="ORF">JTE90_000297</name>
</gene>
<organism evidence="1 2">
    <name type="scientific">Oedothorax gibbosus</name>
    <dbReference type="NCBI Taxonomy" id="931172"/>
    <lineage>
        <taxon>Eukaryota</taxon>
        <taxon>Metazoa</taxon>
        <taxon>Ecdysozoa</taxon>
        <taxon>Arthropoda</taxon>
        <taxon>Chelicerata</taxon>
        <taxon>Arachnida</taxon>
        <taxon>Araneae</taxon>
        <taxon>Araneomorphae</taxon>
        <taxon>Entelegynae</taxon>
        <taxon>Araneoidea</taxon>
        <taxon>Linyphiidae</taxon>
        <taxon>Erigoninae</taxon>
        <taxon>Oedothorax</taxon>
    </lineage>
</organism>
<dbReference type="AlphaFoldDB" id="A0AAV6VRZ8"/>
<proteinExistence type="predicted"/>
<protein>
    <submittedName>
        <fullName evidence="1">Uncharacterized protein</fullName>
    </submittedName>
</protein>
<accession>A0AAV6VRZ8</accession>
<keyword evidence="2" id="KW-1185">Reference proteome</keyword>
<comment type="caution">
    <text evidence="1">The sequence shown here is derived from an EMBL/GenBank/DDBJ whole genome shotgun (WGS) entry which is preliminary data.</text>
</comment>
<name>A0AAV6VRZ8_9ARAC</name>
<evidence type="ECO:0000313" key="2">
    <source>
        <dbReference type="Proteomes" id="UP000827092"/>
    </source>
</evidence>
<dbReference type="EMBL" id="JAFNEN010000027">
    <property type="protein sequence ID" value="KAG8199429.1"/>
    <property type="molecule type" value="Genomic_DNA"/>
</dbReference>
<reference evidence="1 2" key="1">
    <citation type="journal article" date="2022" name="Nat. Ecol. Evol.">
        <title>A masculinizing supergene underlies an exaggerated male reproductive morph in a spider.</title>
        <authorList>
            <person name="Hendrickx F."/>
            <person name="De Corte Z."/>
            <person name="Sonet G."/>
            <person name="Van Belleghem S.M."/>
            <person name="Kostlbacher S."/>
            <person name="Vangestel C."/>
        </authorList>
    </citation>
    <scope>NUCLEOTIDE SEQUENCE [LARGE SCALE GENOMIC DNA]</scope>
    <source>
        <strain evidence="1">W744_W776</strain>
    </source>
</reference>
<evidence type="ECO:0000313" key="1">
    <source>
        <dbReference type="EMBL" id="KAG8199429.1"/>
    </source>
</evidence>
<sequence>MRYHPHNTSTPSHYFKQSISATTRVFSGNIFPISCVEDSLGLVSNVIMKTWAFFIEENDLDLCRISFPRGKRKIRNTYSAKVRKKFTLLQDTNYTLQKYLLSTTLSTFSPIIPDKEARDQTSLSPEEEKQATLAWGRSMRVRH</sequence>